<dbReference type="Pfam" id="PF13909">
    <property type="entry name" value="zf-H2C2_5"/>
    <property type="match status" value="1"/>
</dbReference>
<keyword evidence="6" id="KW-0862">Zinc</keyword>
<dbReference type="EMBL" id="ACPB03013614">
    <property type="status" value="NOT_ANNOTATED_CDS"/>
    <property type="molecule type" value="Genomic_DNA"/>
</dbReference>
<keyword evidence="7" id="KW-0805">Transcription regulation</keyword>
<dbReference type="Pfam" id="PF00096">
    <property type="entry name" value="zf-C2H2"/>
    <property type="match status" value="1"/>
</dbReference>
<dbReference type="VEuPathDB" id="VectorBase:RPRC006141"/>
<evidence type="ECO:0000256" key="4">
    <source>
        <dbReference type="ARBA" id="ARBA00022737"/>
    </source>
</evidence>
<keyword evidence="3" id="KW-0479">Metal-binding</keyword>
<evidence type="ECO:0000256" key="5">
    <source>
        <dbReference type="ARBA" id="ARBA00022771"/>
    </source>
</evidence>
<evidence type="ECO:0000313" key="12">
    <source>
        <dbReference type="EnsemblMetazoa" id="RPRC006141-PA"/>
    </source>
</evidence>
<proteinExistence type="inferred from homology"/>
<evidence type="ECO:0000256" key="7">
    <source>
        <dbReference type="ARBA" id="ARBA00023015"/>
    </source>
</evidence>
<dbReference type="SMART" id="SM00355">
    <property type="entry name" value="ZnF_C2H2"/>
    <property type="match status" value="2"/>
</dbReference>
<evidence type="ECO:0000256" key="3">
    <source>
        <dbReference type="ARBA" id="ARBA00022723"/>
    </source>
</evidence>
<sequence>MKKDTQKVIYFLEIRYNCGKCGKSYKTKVGLYNHQKYECGKDPQFPCPHCPYRSKRKGNLKRHVLMEHEATKEVRGAATATDVMAILSTSSSPAFLEGYQY</sequence>
<evidence type="ECO:0000256" key="2">
    <source>
        <dbReference type="ARBA" id="ARBA00006991"/>
    </source>
</evidence>
<keyword evidence="8" id="KW-0238">DNA-binding</keyword>
<keyword evidence="4" id="KW-0677">Repeat</keyword>
<evidence type="ECO:0000256" key="10">
    <source>
        <dbReference type="ARBA" id="ARBA00023242"/>
    </source>
</evidence>
<dbReference type="HOGENOM" id="CLU_2295069_0_0_1"/>
<dbReference type="InterPro" id="IPR036236">
    <property type="entry name" value="Znf_C2H2_sf"/>
</dbReference>
<reference evidence="12" key="1">
    <citation type="submission" date="2015-05" db="UniProtKB">
        <authorList>
            <consortium name="EnsemblMetazoa"/>
        </authorList>
    </citation>
    <scope>IDENTIFICATION</scope>
</reference>
<dbReference type="SUPFAM" id="SSF57667">
    <property type="entry name" value="beta-beta-alpha zinc fingers"/>
    <property type="match status" value="1"/>
</dbReference>
<feature type="domain" description="C2H2-type" evidence="11">
    <location>
        <begin position="45"/>
        <end position="73"/>
    </location>
</feature>
<dbReference type="GO" id="GO:0005634">
    <property type="term" value="C:nucleus"/>
    <property type="evidence" value="ECO:0007669"/>
    <property type="project" value="UniProtKB-SubCell"/>
</dbReference>
<comment type="subcellular location">
    <subcellularLocation>
        <location evidence="1">Nucleus</location>
    </subcellularLocation>
</comment>
<dbReference type="FunFam" id="3.30.160.60:FF:000075">
    <property type="entry name" value="Putative zinc finger protein 536"/>
    <property type="match status" value="1"/>
</dbReference>
<comment type="similarity">
    <text evidence="2">Belongs to the krueppel C2H2-type zinc-finger protein family.</text>
</comment>
<dbReference type="InParanoid" id="T1HQ17"/>
<dbReference type="AlphaFoldDB" id="T1HQ17"/>
<keyword evidence="13" id="KW-1185">Reference proteome</keyword>
<evidence type="ECO:0000259" key="11">
    <source>
        <dbReference type="PROSITE" id="PS50157"/>
    </source>
</evidence>
<evidence type="ECO:0000256" key="9">
    <source>
        <dbReference type="ARBA" id="ARBA00023163"/>
    </source>
</evidence>
<keyword evidence="10" id="KW-0539">Nucleus</keyword>
<feature type="domain" description="C2H2-type" evidence="11">
    <location>
        <begin position="16"/>
        <end position="43"/>
    </location>
</feature>
<evidence type="ECO:0000256" key="8">
    <source>
        <dbReference type="ARBA" id="ARBA00023125"/>
    </source>
</evidence>
<dbReference type="Gene3D" id="3.30.160.60">
    <property type="entry name" value="Classic Zinc Finger"/>
    <property type="match status" value="1"/>
</dbReference>
<dbReference type="EnsemblMetazoa" id="RPRC006141-RA">
    <property type="protein sequence ID" value="RPRC006141-PA"/>
    <property type="gene ID" value="RPRC006141"/>
</dbReference>
<organism evidence="12 13">
    <name type="scientific">Rhodnius prolixus</name>
    <name type="common">Triatomid bug</name>
    <dbReference type="NCBI Taxonomy" id="13249"/>
    <lineage>
        <taxon>Eukaryota</taxon>
        <taxon>Metazoa</taxon>
        <taxon>Ecdysozoa</taxon>
        <taxon>Arthropoda</taxon>
        <taxon>Hexapoda</taxon>
        <taxon>Insecta</taxon>
        <taxon>Pterygota</taxon>
        <taxon>Neoptera</taxon>
        <taxon>Paraneoptera</taxon>
        <taxon>Hemiptera</taxon>
        <taxon>Heteroptera</taxon>
        <taxon>Panheteroptera</taxon>
        <taxon>Cimicomorpha</taxon>
        <taxon>Reduviidae</taxon>
        <taxon>Triatominae</taxon>
        <taxon>Rhodnius</taxon>
    </lineage>
</organism>
<keyword evidence="9" id="KW-0804">Transcription</keyword>
<dbReference type="GO" id="GO:0008270">
    <property type="term" value="F:zinc ion binding"/>
    <property type="evidence" value="ECO:0007669"/>
    <property type="project" value="UniProtKB-KW"/>
</dbReference>
<keyword evidence="5" id="KW-0863">Zinc-finger</keyword>
<dbReference type="Proteomes" id="UP000015103">
    <property type="component" value="Unassembled WGS sequence"/>
</dbReference>
<dbReference type="PROSITE" id="PS50157">
    <property type="entry name" value="ZINC_FINGER_C2H2_2"/>
    <property type="match status" value="2"/>
</dbReference>
<name>T1HQ17_RHOPR</name>
<dbReference type="InterPro" id="IPR013087">
    <property type="entry name" value="Znf_C2H2_type"/>
</dbReference>
<dbReference type="STRING" id="13249.T1HQ17"/>
<dbReference type="GO" id="GO:0003677">
    <property type="term" value="F:DNA binding"/>
    <property type="evidence" value="ECO:0007669"/>
    <property type="project" value="UniProtKB-KW"/>
</dbReference>
<evidence type="ECO:0000313" key="13">
    <source>
        <dbReference type="Proteomes" id="UP000015103"/>
    </source>
</evidence>
<accession>T1HQ17</accession>
<protein>
    <recommendedName>
        <fullName evidence="11">C2H2-type domain-containing protein</fullName>
    </recommendedName>
</protein>
<evidence type="ECO:0000256" key="6">
    <source>
        <dbReference type="ARBA" id="ARBA00022833"/>
    </source>
</evidence>
<evidence type="ECO:0000256" key="1">
    <source>
        <dbReference type="ARBA" id="ARBA00004123"/>
    </source>
</evidence>